<gene>
    <name evidence="1" type="primary">pol</name>
    <name evidence="1" type="ORF">CR513_11512</name>
</gene>
<evidence type="ECO:0000313" key="2">
    <source>
        <dbReference type="Proteomes" id="UP000257109"/>
    </source>
</evidence>
<reference evidence="1" key="1">
    <citation type="submission" date="2018-05" db="EMBL/GenBank/DDBJ databases">
        <title>Draft genome of Mucuna pruriens seed.</title>
        <authorList>
            <person name="Nnadi N.E."/>
            <person name="Vos R."/>
            <person name="Hasami M.H."/>
            <person name="Devisetty U.K."/>
            <person name="Aguiy J.C."/>
        </authorList>
    </citation>
    <scope>NUCLEOTIDE SEQUENCE [LARGE SCALE GENOMIC DNA]</scope>
    <source>
        <strain evidence="1">JCA_2017</strain>
    </source>
</reference>
<sequence>MKFGDLEPTNVIIQLGNRRIVHPLGILEDMLVQVNELIFPIDVYVLDMEDESSSKGSILILRKLFLMTIKTKIDVRVRTFSMEFGDNMRKLDQATRKDNFPLPFIDQVLERLVDGFSSYMQIHIALEDQHKPSPAYLAPLPTLGCCFSCVMYQVPSRESRMEVFMDDFMVYGLSFDACLESFSGVLDRCIETNLVLNFEKCHFMVVLGHLVSNRGIEVDKAKFDIIASLSHPTFVRKVGYFLGHVGFYKRFIQNFSTIPLPLS</sequence>
<evidence type="ECO:0000313" key="1">
    <source>
        <dbReference type="EMBL" id="RDY04731.1"/>
    </source>
</evidence>
<comment type="caution">
    <text evidence="1">The sequence shown here is derived from an EMBL/GenBank/DDBJ whole genome shotgun (WGS) entry which is preliminary data.</text>
</comment>
<dbReference type="InterPro" id="IPR043128">
    <property type="entry name" value="Rev_trsase/Diguanyl_cyclase"/>
</dbReference>
<organism evidence="1 2">
    <name type="scientific">Mucuna pruriens</name>
    <name type="common">Velvet bean</name>
    <name type="synonym">Dolichos pruriens</name>
    <dbReference type="NCBI Taxonomy" id="157652"/>
    <lineage>
        <taxon>Eukaryota</taxon>
        <taxon>Viridiplantae</taxon>
        <taxon>Streptophyta</taxon>
        <taxon>Embryophyta</taxon>
        <taxon>Tracheophyta</taxon>
        <taxon>Spermatophyta</taxon>
        <taxon>Magnoliopsida</taxon>
        <taxon>eudicotyledons</taxon>
        <taxon>Gunneridae</taxon>
        <taxon>Pentapetalae</taxon>
        <taxon>rosids</taxon>
        <taxon>fabids</taxon>
        <taxon>Fabales</taxon>
        <taxon>Fabaceae</taxon>
        <taxon>Papilionoideae</taxon>
        <taxon>50 kb inversion clade</taxon>
        <taxon>NPAAA clade</taxon>
        <taxon>indigoferoid/millettioid clade</taxon>
        <taxon>Phaseoleae</taxon>
        <taxon>Mucuna</taxon>
    </lineage>
</organism>
<proteinExistence type="predicted"/>
<dbReference type="PANTHER" id="PTHR33067:SF15">
    <property type="entry name" value="RNA-DIRECTED DNA POLYMERASE"/>
    <property type="match status" value="1"/>
</dbReference>
<dbReference type="EMBL" id="QJKJ01002025">
    <property type="protein sequence ID" value="RDY04731.1"/>
    <property type="molecule type" value="Genomic_DNA"/>
</dbReference>
<name>A0A371HPJ8_MUCPR</name>
<keyword evidence="2" id="KW-1185">Reference proteome</keyword>
<dbReference type="OrthoDB" id="1434653at2759"/>
<accession>A0A371HPJ8</accession>
<dbReference type="Proteomes" id="UP000257109">
    <property type="component" value="Unassembled WGS sequence"/>
</dbReference>
<protein>
    <submittedName>
        <fullName evidence="1">Retrovirus-related Pol polyprotein from transposon 17.6</fullName>
    </submittedName>
</protein>
<dbReference type="PANTHER" id="PTHR33067">
    <property type="entry name" value="RNA-DIRECTED DNA POLYMERASE-RELATED"/>
    <property type="match status" value="1"/>
</dbReference>
<dbReference type="SUPFAM" id="SSF56672">
    <property type="entry name" value="DNA/RNA polymerases"/>
    <property type="match status" value="1"/>
</dbReference>
<dbReference type="AlphaFoldDB" id="A0A371HPJ8"/>
<feature type="non-terminal residue" evidence="1">
    <location>
        <position position="1"/>
    </location>
</feature>
<dbReference type="InterPro" id="IPR043502">
    <property type="entry name" value="DNA/RNA_pol_sf"/>
</dbReference>
<dbReference type="Gene3D" id="3.30.70.270">
    <property type="match status" value="2"/>
</dbReference>